<evidence type="ECO:0000259" key="1">
    <source>
        <dbReference type="SMART" id="SM00860"/>
    </source>
</evidence>
<protein>
    <submittedName>
        <fullName evidence="2">SMI1 / KNR4 family protein</fullName>
    </submittedName>
</protein>
<dbReference type="SMART" id="SM00860">
    <property type="entry name" value="SMI1_KNR4"/>
    <property type="match status" value="1"/>
</dbReference>
<gene>
    <name evidence="2" type="ORF">TZ96_01074</name>
</gene>
<reference evidence="2 3" key="1">
    <citation type="submission" date="2015-02" db="EMBL/GenBank/DDBJ databases">
        <title>Evolution of amylase-binding proteins of oral streptococcal species.</title>
        <authorList>
            <person name="Haase E.M."/>
        </authorList>
    </citation>
    <scope>NUCLEOTIDE SEQUENCE [LARGE SCALE GENOMIC DNA]</scope>
    <source>
        <strain evidence="2 3">UC6950A</strain>
    </source>
</reference>
<dbReference type="Proteomes" id="UP000033405">
    <property type="component" value="Unassembled WGS sequence"/>
</dbReference>
<dbReference type="AlphaFoldDB" id="A0A0F3HHC7"/>
<evidence type="ECO:0000313" key="3">
    <source>
        <dbReference type="Proteomes" id="UP000033405"/>
    </source>
</evidence>
<dbReference type="EMBL" id="JYOV01000012">
    <property type="protein sequence ID" value="KJU93457.1"/>
    <property type="molecule type" value="Genomic_DNA"/>
</dbReference>
<dbReference type="PATRIC" id="fig|28037.218.peg.1029"/>
<evidence type="ECO:0000313" key="2">
    <source>
        <dbReference type="EMBL" id="KJU93457.1"/>
    </source>
</evidence>
<dbReference type="InterPro" id="IPR018958">
    <property type="entry name" value="Knr4/Smi1-like_dom"/>
</dbReference>
<feature type="domain" description="Knr4/Smi1-like" evidence="1">
    <location>
        <begin position="41"/>
        <end position="190"/>
    </location>
</feature>
<organism evidence="2 3">
    <name type="scientific">Streptococcus infantis</name>
    <dbReference type="NCBI Taxonomy" id="68892"/>
    <lineage>
        <taxon>Bacteria</taxon>
        <taxon>Bacillati</taxon>
        <taxon>Bacillota</taxon>
        <taxon>Bacilli</taxon>
        <taxon>Lactobacillales</taxon>
        <taxon>Streptococcaceae</taxon>
        <taxon>Streptococcus</taxon>
    </lineage>
</organism>
<sequence length="196" mass="23373">MMQLIDQVKKIETYICEYFEDWDLDDPVEEEYLADYQNISGTSEEELQAFEERFGIRLPSDFKALYNYKNGSKYFSILPCVIDQRELPFSLMSLQEMESCKKYFQNRDALLTEFPDYFSSQDLENMRDSRIKPYLFNKKWLPFAQYCDSCYLMLDFDPDREGQEGQIICYIHDPDEIIYVAESLTELIEGIVDEIK</sequence>
<dbReference type="InterPro" id="IPR037883">
    <property type="entry name" value="Knr4/Smi1-like_sf"/>
</dbReference>
<accession>A0A0F3HHC7</accession>
<name>A0A0F3HHC7_9STRE</name>
<comment type="caution">
    <text evidence="2">The sequence shown here is derived from an EMBL/GenBank/DDBJ whole genome shotgun (WGS) entry which is preliminary data.</text>
</comment>
<dbReference type="Pfam" id="PF09346">
    <property type="entry name" value="SMI1_KNR4"/>
    <property type="match status" value="1"/>
</dbReference>
<dbReference type="SUPFAM" id="SSF160631">
    <property type="entry name" value="SMI1/KNR4-like"/>
    <property type="match status" value="1"/>
</dbReference>
<proteinExistence type="predicted"/>
<dbReference type="Gene3D" id="3.40.1580.10">
    <property type="entry name" value="SMI1/KNR4-like"/>
    <property type="match status" value="1"/>
</dbReference>